<keyword evidence="3" id="KW-1185">Reference proteome</keyword>
<sequence length="62" mass="6736">MRERCVVLEVLGLGELGQEQQQVGGGEPVGWDDAEDAEGEEGAKGGELSVGGEVRRRRRGRW</sequence>
<feature type="region of interest" description="Disordered" evidence="1">
    <location>
        <begin position="19"/>
        <end position="62"/>
    </location>
</feature>
<dbReference type="AlphaFoldDB" id="A0A2N8PFY5"/>
<evidence type="ECO:0000313" key="2">
    <source>
        <dbReference type="EMBL" id="PNE39937.1"/>
    </source>
</evidence>
<evidence type="ECO:0000313" key="3">
    <source>
        <dbReference type="Proteomes" id="UP000236047"/>
    </source>
</evidence>
<organism evidence="2 3">
    <name type="scientific">Streptomyces noursei</name>
    <name type="common">Streptomyces albulus</name>
    <dbReference type="NCBI Taxonomy" id="1971"/>
    <lineage>
        <taxon>Bacteria</taxon>
        <taxon>Bacillati</taxon>
        <taxon>Actinomycetota</taxon>
        <taxon>Actinomycetes</taxon>
        <taxon>Kitasatosporales</taxon>
        <taxon>Streptomycetaceae</taxon>
        <taxon>Streptomyces</taxon>
    </lineage>
</organism>
<dbReference type="EMBL" id="LJSN01000002">
    <property type="protein sequence ID" value="PNE39937.1"/>
    <property type="molecule type" value="Genomic_DNA"/>
</dbReference>
<accession>A0A2N8PFY5</accession>
<proteinExistence type="predicted"/>
<name>A0A2N8PFY5_STRNR</name>
<gene>
    <name evidence="2" type="ORF">AOB60_02345</name>
</gene>
<evidence type="ECO:0000256" key="1">
    <source>
        <dbReference type="SAM" id="MobiDB-lite"/>
    </source>
</evidence>
<protein>
    <submittedName>
        <fullName evidence="2">Uncharacterized protein</fullName>
    </submittedName>
</protein>
<dbReference type="Proteomes" id="UP000236047">
    <property type="component" value="Unassembled WGS sequence"/>
</dbReference>
<reference evidence="3" key="1">
    <citation type="submission" date="2015-09" db="EMBL/GenBank/DDBJ databases">
        <authorList>
            <person name="Graham D.E."/>
            <person name="Mahan K.M."/>
            <person name="Klingeman D.M."/>
            <person name="Fida T."/>
            <person name="Giannone R.J."/>
            <person name="Hettich R.L."/>
            <person name="Parry R.J."/>
            <person name="Spain J.C."/>
        </authorList>
    </citation>
    <scope>NUCLEOTIDE SEQUENCE [LARGE SCALE GENOMIC DNA]</scope>
    <source>
        <strain evidence="3">JCM 4701</strain>
    </source>
</reference>
<comment type="caution">
    <text evidence="2">The sequence shown here is derived from an EMBL/GenBank/DDBJ whole genome shotgun (WGS) entry which is preliminary data.</text>
</comment>
<feature type="compositionally biased region" description="Acidic residues" evidence="1">
    <location>
        <begin position="30"/>
        <end position="40"/>
    </location>
</feature>